<dbReference type="Proteomes" id="UP000824156">
    <property type="component" value="Unassembled WGS sequence"/>
</dbReference>
<accession>A0A9D2AYQ7</accession>
<evidence type="ECO:0000256" key="8">
    <source>
        <dbReference type="SAM" id="Phobius"/>
    </source>
</evidence>
<evidence type="ECO:0000256" key="7">
    <source>
        <dbReference type="ARBA" id="ARBA00022989"/>
    </source>
</evidence>
<dbReference type="EMBL" id="DXEZ01000205">
    <property type="protein sequence ID" value="HIX54818.1"/>
    <property type="molecule type" value="Genomic_DNA"/>
</dbReference>
<keyword evidence="7 8" id="KW-1133">Transmembrane helix</keyword>
<dbReference type="InterPro" id="IPR050428">
    <property type="entry name" value="TCS_sensor_his_kinase"/>
</dbReference>
<evidence type="ECO:0000313" key="10">
    <source>
        <dbReference type="EMBL" id="HIX54818.1"/>
    </source>
</evidence>
<dbReference type="SMART" id="SM00387">
    <property type="entry name" value="HATPase_c"/>
    <property type="match status" value="1"/>
</dbReference>
<dbReference type="CDD" id="cd00075">
    <property type="entry name" value="HATPase"/>
    <property type="match status" value="1"/>
</dbReference>
<dbReference type="Pfam" id="PF00512">
    <property type="entry name" value="HisKA"/>
    <property type="match status" value="1"/>
</dbReference>
<dbReference type="CDD" id="cd00082">
    <property type="entry name" value="HisKA"/>
    <property type="match status" value="1"/>
</dbReference>
<dbReference type="InterPro" id="IPR005467">
    <property type="entry name" value="His_kinase_dom"/>
</dbReference>
<keyword evidence="5 8" id="KW-0812">Transmembrane</keyword>
<name>A0A9D2AYQ7_9SPHI</name>
<dbReference type="PROSITE" id="PS50109">
    <property type="entry name" value="HIS_KIN"/>
    <property type="match status" value="1"/>
</dbReference>
<gene>
    <name evidence="10" type="ORF">H9853_07310</name>
</gene>
<evidence type="ECO:0000256" key="4">
    <source>
        <dbReference type="ARBA" id="ARBA00022679"/>
    </source>
</evidence>
<reference evidence="10" key="2">
    <citation type="submission" date="2021-04" db="EMBL/GenBank/DDBJ databases">
        <authorList>
            <person name="Gilroy R."/>
        </authorList>
    </citation>
    <scope>NUCLEOTIDE SEQUENCE</scope>
    <source>
        <strain evidence="10">1719</strain>
    </source>
</reference>
<dbReference type="Gene3D" id="3.30.565.10">
    <property type="entry name" value="Histidine kinase-like ATPase, C-terminal domain"/>
    <property type="match status" value="1"/>
</dbReference>
<proteinExistence type="predicted"/>
<dbReference type="SUPFAM" id="SSF47384">
    <property type="entry name" value="Homodimeric domain of signal transducing histidine kinase"/>
    <property type="match status" value="1"/>
</dbReference>
<evidence type="ECO:0000256" key="5">
    <source>
        <dbReference type="ARBA" id="ARBA00022692"/>
    </source>
</evidence>
<feature type="transmembrane region" description="Helical" evidence="8">
    <location>
        <begin position="139"/>
        <end position="162"/>
    </location>
</feature>
<comment type="catalytic activity">
    <reaction evidence="1">
        <text>ATP + protein L-histidine = ADP + protein N-phospho-L-histidine.</text>
        <dbReference type="EC" id="2.7.13.3"/>
    </reaction>
</comment>
<sequence length="425" mass="49091">MKLLNQSVKYLSISILLIIGVWGTVLFFNIADEVKENVDEGLENYKRQIIFKAKQDSSFIRQVNLNESFYSIQKLPSNQIYSGLNVFSDTLIKVQDADDVAPRLAPVRMLTTTFTDNQDNYELKILNPMIENEDLIERLFANMVFLYISLIFAIVLINNIVLRRVWKPFYGLLNQIKNFRLGKRNEIPEIQTKTKEFLDLQMAIDTLLNQNIRIYEQQKTFIGNAAHELQTPLGISINKLELLLEQGDLGDQQATELVKIMGIIERLTRLNKSLLLLSKIENRQFIEEKEIEFNHLIKLELESLSDIIDFKKIKVKVIEKGRFLKNMNPSLAHILISNLLRNALFHNTHKGEITIEITKKQLSITNSGVDHKLDADLIYKSFYKESSKNENTGLGLSIVKAIIDISKLSISYNYKKGFHSFHLKK</sequence>
<organism evidence="10 11">
    <name type="scientific">Candidatus Sphingobacterium stercoripullorum</name>
    <dbReference type="NCBI Taxonomy" id="2838759"/>
    <lineage>
        <taxon>Bacteria</taxon>
        <taxon>Pseudomonadati</taxon>
        <taxon>Bacteroidota</taxon>
        <taxon>Sphingobacteriia</taxon>
        <taxon>Sphingobacteriales</taxon>
        <taxon>Sphingobacteriaceae</taxon>
        <taxon>Sphingobacterium</taxon>
    </lineage>
</organism>
<dbReference type="GO" id="GO:0000155">
    <property type="term" value="F:phosphorelay sensor kinase activity"/>
    <property type="evidence" value="ECO:0007669"/>
    <property type="project" value="InterPro"/>
</dbReference>
<dbReference type="GO" id="GO:0005886">
    <property type="term" value="C:plasma membrane"/>
    <property type="evidence" value="ECO:0007669"/>
    <property type="project" value="TreeGrafter"/>
</dbReference>
<evidence type="ECO:0000256" key="3">
    <source>
        <dbReference type="ARBA" id="ARBA00022553"/>
    </source>
</evidence>
<feature type="domain" description="Histidine kinase" evidence="9">
    <location>
        <begin position="224"/>
        <end position="425"/>
    </location>
</feature>
<dbReference type="PANTHER" id="PTHR45436:SF5">
    <property type="entry name" value="SENSOR HISTIDINE KINASE TRCS"/>
    <property type="match status" value="1"/>
</dbReference>
<keyword evidence="6 10" id="KW-0418">Kinase</keyword>
<dbReference type="AlphaFoldDB" id="A0A9D2AYQ7"/>
<evidence type="ECO:0000256" key="1">
    <source>
        <dbReference type="ARBA" id="ARBA00000085"/>
    </source>
</evidence>
<evidence type="ECO:0000256" key="6">
    <source>
        <dbReference type="ARBA" id="ARBA00022777"/>
    </source>
</evidence>
<dbReference type="SUPFAM" id="SSF55874">
    <property type="entry name" value="ATPase domain of HSP90 chaperone/DNA topoisomerase II/histidine kinase"/>
    <property type="match status" value="1"/>
</dbReference>
<dbReference type="PANTHER" id="PTHR45436">
    <property type="entry name" value="SENSOR HISTIDINE KINASE YKOH"/>
    <property type="match status" value="1"/>
</dbReference>
<evidence type="ECO:0000259" key="9">
    <source>
        <dbReference type="PROSITE" id="PS50109"/>
    </source>
</evidence>
<dbReference type="SMART" id="SM00388">
    <property type="entry name" value="HisKA"/>
    <property type="match status" value="1"/>
</dbReference>
<dbReference type="Gene3D" id="1.10.287.130">
    <property type="match status" value="1"/>
</dbReference>
<dbReference type="EC" id="2.7.13.3" evidence="2"/>
<dbReference type="InterPro" id="IPR003661">
    <property type="entry name" value="HisK_dim/P_dom"/>
</dbReference>
<evidence type="ECO:0000256" key="2">
    <source>
        <dbReference type="ARBA" id="ARBA00012438"/>
    </source>
</evidence>
<keyword evidence="8" id="KW-0472">Membrane</keyword>
<reference evidence="10" key="1">
    <citation type="journal article" date="2021" name="PeerJ">
        <title>Extensive microbial diversity within the chicken gut microbiome revealed by metagenomics and culture.</title>
        <authorList>
            <person name="Gilroy R."/>
            <person name="Ravi A."/>
            <person name="Getino M."/>
            <person name="Pursley I."/>
            <person name="Horton D.L."/>
            <person name="Alikhan N.F."/>
            <person name="Baker D."/>
            <person name="Gharbi K."/>
            <person name="Hall N."/>
            <person name="Watson M."/>
            <person name="Adriaenssens E.M."/>
            <person name="Foster-Nyarko E."/>
            <person name="Jarju S."/>
            <person name="Secka A."/>
            <person name="Antonio M."/>
            <person name="Oren A."/>
            <person name="Chaudhuri R.R."/>
            <person name="La Ragione R."/>
            <person name="Hildebrand F."/>
            <person name="Pallen M.J."/>
        </authorList>
    </citation>
    <scope>NUCLEOTIDE SEQUENCE</scope>
    <source>
        <strain evidence="10">1719</strain>
    </source>
</reference>
<comment type="caution">
    <text evidence="10">The sequence shown here is derived from an EMBL/GenBank/DDBJ whole genome shotgun (WGS) entry which is preliminary data.</text>
</comment>
<protein>
    <recommendedName>
        <fullName evidence="2">histidine kinase</fullName>
        <ecNumber evidence="2">2.7.13.3</ecNumber>
    </recommendedName>
</protein>
<dbReference type="InterPro" id="IPR036097">
    <property type="entry name" value="HisK_dim/P_sf"/>
</dbReference>
<keyword evidence="4" id="KW-0808">Transferase</keyword>
<dbReference type="Pfam" id="PF02518">
    <property type="entry name" value="HATPase_c"/>
    <property type="match status" value="1"/>
</dbReference>
<dbReference type="InterPro" id="IPR003594">
    <property type="entry name" value="HATPase_dom"/>
</dbReference>
<feature type="transmembrane region" description="Helical" evidence="8">
    <location>
        <begin position="12"/>
        <end position="31"/>
    </location>
</feature>
<evidence type="ECO:0000313" key="11">
    <source>
        <dbReference type="Proteomes" id="UP000824156"/>
    </source>
</evidence>
<keyword evidence="3" id="KW-0597">Phosphoprotein</keyword>
<dbReference type="InterPro" id="IPR036890">
    <property type="entry name" value="HATPase_C_sf"/>
</dbReference>